<sequence>MTNEKIDWSKKELVIENNRMLSRWVLRLAYMVQMQDRIFLSNVILFTGIRTTKHQFKSVLTYMVQTEYQIKLMECVLFRRHDLSLMLLDIDFNSLSWAKKQTYEWFKTLPRQLMYNHGYVLDSKTFNYILGDVGINATNIVDVPKITDEAKDKAREYAESWFKEKYDQEAKEMKKHEVNEDDFDNLMDMWYTEFEWYPDDKLSCFNW</sequence>
<organism evidence="1 2">
    <name type="scientific">Lactobacillus crispatus</name>
    <dbReference type="NCBI Taxonomy" id="47770"/>
    <lineage>
        <taxon>Bacteria</taxon>
        <taxon>Bacillati</taxon>
        <taxon>Bacillota</taxon>
        <taxon>Bacilli</taxon>
        <taxon>Lactobacillales</taxon>
        <taxon>Lactobacillaceae</taxon>
        <taxon>Lactobacillus</taxon>
    </lineage>
</organism>
<evidence type="ECO:0000313" key="1">
    <source>
        <dbReference type="EMBL" id="TDN27439.1"/>
    </source>
</evidence>
<proteinExistence type="predicted"/>
<reference evidence="1 2" key="1">
    <citation type="submission" date="2017-06" db="EMBL/GenBank/DDBJ databases">
        <authorList>
            <person name="Swanenburg J."/>
            <person name="Kort R."/>
        </authorList>
    </citation>
    <scope>NUCLEOTIDE SEQUENCE [LARGE SCALE GENOMIC DNA]</scope>
    <source>
        <strain evidence="1 2">RL05</strain>
    </source>
</reference>
<evidence type="ECO:0000313" key="2">
    <source>
        <dbReference type="Proteomes" id="UP000295195"/>
    </source>
</evidence>
<comment type="caution">
    <text evidence="1">The sequence shown here is derived from an EMBL/GenBank/DDBJ whole genome shotgun (WGS) entry which is preliminary data.</text>
</comment>
<name>A0A4R6CQ69_9LACO</name>
<accession>A0A4R6CQ69</accession>
<dbReference type="Proteomes" id="UP000295195">
    <property type="component" value="Unassembled WGS sequence"/>
</dbReference>
<dbReference type="EMBL" id="NKLP01000385">
    <property type="protein sequence ID" value="TDN27439.1"/>
    <property type="molecule type" value="Genomic_DNA"/>
</dbReference>
<dbReference type="AlphaFoldDB" id="A0A4R6CQ69"/>
<dbReference type="RefSeq" id="WP_133476901.1">
    <property type="nucleotide sequence ID" value="NZ_NKLP01000385.1"/>
</dbReference>
<gene>
    <name evidence="1" type="ORF">CEE75_14065</name>
</gene>
<protein>
    <submittedName>
        <fullName evidence="1">Uncharacterized protein</fullName>
    </submittedName>
</protein>